<evidence type="ECO:0000259" key="2">
    <source>
        <dbReference type="Pfam" id="PF24883"/>
    </source>
</evidence>
<proteinExistence type="predicted"/>
<name>A0A9P3GCW2_9APHY</name>
<dbReference type="AlphaFoldDB" id="A0A9P3GCW2"/>
<dbReference type="PANTHER" id="PTHR10039">
    <property type="entry name" value="AMELOGENIN"/>
    <property type="match status" value="1"/>
</dbReference>
<dbReference type="Proteomes" id="UP000703269">
    <property type="component" value="Unassembled WGS sequence"/>
</dbReference>
<reference evidence="3 4" key="1">
    <citation type="submission" date="2021-08" db="EMBL/GenBank/DDBJ databases">
        <title>Draft Genome Sequence of Phanerochaete sordida strain YK-624.</title>
        <authorList>
            <person name="Mori T."/>
            <person name="Dohra H."/>
            <person name="Suzuki T."/>
            <person name="Kawagishi H."/>
            <person name="Hirai H."/>
        </authorList>
    </citation>
    <scope>NUCLEOTIDE SEQUENCE [LARGE SCALE GENOMIC DNA]</scope>
    <source>
        <strain evidence="3 4">YK-624</strain>
    </source>
</reference>
<evidence type="ECO:0000313" key="4">
    <source>
        <dbReference type="Proteomes" id="UP000703269"/>
    </source>
</evidence>
<accession>A0A9P3GCW2</accession>
<feature type="domain" description="Nephrocystin 3-like N-terminal" evidence="2">
    <location>
        <begin position="210"/>
        <end position="384"/>
    </location>
</feature>
<dbReference type="Pfam" id="PF24883">
    <property type="entry name" value="NPHP3_N"/>
    <property type="match status" value="1"/>
</dbReference>
<keyword evidence="1" id="KW-0677">Repeat</keyword>
<evidence type="ECO:0000256" key="1">
    <source>
        <dbReference type="ARBA" id="ARBA00022737"/>
    </source>
</evidence>
<dbReference type="InterPro" id="IPR059179">
    <property type="entry name" value="MLKL-like_MCAfunc"/>
</dbReference>
<gene>
    <name evidence="3" type="ORF">PsYK624_084810</name>
</gene>
<evidence type="ECO:0000313" key="3">
    <source>
        <dbReference type="EMBL" id="GJE92327.1"/>
    </source>
</evidence>
<keyword evidence="4" id="KW-1185">Reference proteome</keyword>
<dbReference type="PANTHER" id="PTHR10039:SF17">
    <property type="entry name" value="FUNGAL STAND N-TERMINAL GOODBYE DOMAIN-CONTAINING PROTEIN-RELATED"/>
    <property type="match status" value="1"/>
</dbReference>
<organism evidence="3 4">
    <name type="scientific">Phanerochaete sordida</name>
    <dbReference type="NCBI Taxonomy" id="48140"/>
    <lineage>
        <taxon>Eukaryota</taxon>
        <taxon>Fungi</taxon>
        <taxon>Dikarya</taxon>
        <taxon>Basidiomycota</taxon>
        <taxon>Agaricomycotina</taxon>
        <taxon>Agaricomycetes</taxon>
        <taxon>Polyporales</taxon>
        <taxon>Phanerochaetaceae</taxon>
        <taxon>Phanerochaete</taxon>
    </lineage>
</organism>
<protein>
    <recommendedName>
        <fullName evidence="2">Nephrocystin 3-like N-terminal domain-containing protein</fullName>
    </recommendedName>
</protein>
<dbReference type="CDD" id="cd21037">
    <property type="entry name" value="MLKL_NTD"/>
    <property type="match status" value="1"/>
</dbReference>
<comment type="caution">
    <text evidence="3">The sequence shown here is derived from an EMBL/GenBank/DDBJ whole genome shotgun (WGS) entry which is preliminary data.</text>
</comment>
<sequence length="729" mass="81231">MPSSRRSRELAGVALDNAPIVLQIAKAAADFAPVPVLGLVVECLSAIIERVQDARTNSKTAAAFFEKIAELDAAITEIVRRAGPAVDGPGRVALFGRLEKLLSTIIKLQRSAGDLKGGHGLTGRCKKFLYAKHNEGILEDMNMKLTDAIALFQLRSQVEAELALNDVGQDVKVVRHAILSADEDRLIQSIPHANAGYHSVDELKSGFLQGTRQELFEEFQTWCLSELPSDGPKPFYLLDGGAGLGKSSATHQLCTRISEQWGLNLGASFFFSRGRGDLESAQMIFPTMAYQLALSQPMLRPFICAAVSEYRKDGERQQMQNSFERLLWSPLTGSLACRVDQPITFIIVDGLDECKDRHLIPQLLRNLLNLARIFPWLRIFVAARPEPHILPYLACPDAEDVVYHRSLNDTVDDWKDDVGLYLRSTVPQLDSCRAYVRANPKVLERLISRADGVFIFARVAVNFLEKIYSRPNEMFDLVLGSRDSKLPPLDNLYLQVLRLAFPTEDLDILPQERERLRSLLTFLALRKEDLPPGAIALLLGLPEDDVINMTDRLRSVLVIDRAGNVVPLHATFGEFIVDAERCIDPVYHINPAKGHALLAAACLAIYTFELASQYLVSMRDKSNAAFEAYIAYTRNWGSHVPDAEGVEDLQQKLRMTIRDQLLIQSRVHRYADGHADEYIRDLLQVGSRYISYVACLTLLSYPSPLRTQARQQLSSQNAARTASSGGGHD</sequence>
<dbReference type="InterPro" id="IPR056884">
    <property type="entry name" value="NPHP3-like_N"/>
</dbReference>
<dbReference type="OrthoDB" id="3228837at2759"/>
<dbReference type="EMBL" id="BPQB01000026">
    <property type="protein sequence ID" value="GJE92327.1"/>
    <property type="molecule type" value="Genomic_DNA"/>
</dbReference>